<accession>A0ABR0JTM6</accession>
<evidence type="ECO:0000313" key="3">
    <source>
        <dbReference type="Proteomes" id="UP001345013"/>
    </source>
</evidence>
<dbReference type="EMBL" id="JAVRRG010000370">
    <property type="protein sequence ID" value="KAK5071355.1"/>
    <property type="molecule type" value="Genomic_DNA"/>
</dbReference>
<dbReference type="Gene3D" id="2.40.40.20">
    <property type="match status" value="1"/>
</dbReference>
<dbReference type="Pfam" id="PF01568">
    <property type="entry name" value="Molydop_binding"/>
    <property type="match status" value="1"/>
</dbReference>
<evidence type="ECO:0000313" key="2">
    <source>
        <dbReference type="EMBL" id="KAK5071355.1"/>
    </source>
</evidence>
<dbReference type="InterPro" id="IPR006657">
    <property type="entry name" value="MoPterin_dinucl-bd_dom"/>
</dbReference>
<keyword evidence="3" id="KW-1185">Reference proteome</keyword>
<sequence>MVTAESRRGKIEVVARVGDIQVGQVFTPIHYGYFDNHDGRARAANELTQERWDLVSKQPMFKSGAVRIGKIPPGEVKVHTREQHSETVRKLEDQRSQFPGPGDVHKHEKLGRILEYWLGATATSFDTLQDICDHVVPRVEGADFEIGAGMRVMHRITTACLTRLKPITQKYNIDERLGHNISTGLKDRLFPDAIVDFTGSPSYDVLIMLQGFYLFLGYIEAHMFALQPTSQAAWDKDFNGCVEFLTQQLERMKAWTKQQMHSRGPQTLLVPCRQAVGLRERVERKAREGEESAVM</sequence>
<organism evidence="2 3">
    <name type="scientific">Lithohypha guttulata</name>
    <dbReference type="NCBI Taxonomy" id="1690604"/>
    <lineage>
        <taxon>Eukaryota</taxon>
        <taxon>Fungi</taxon>
        <taxon>Dikarya</taxon>
        <taxon>Ascomycota</taxon>
        <taxon>Pezizomycotina</taxon>
        <taxon>Eurotiomycetes</taxon>
        <taxon>Chaetothyriomycetidae</taxon>
        <taxon>Chaetothyriales</taxon>
        <taxon>Trichomeriaceae</taxon>
        <taxon>Lithohypha</taxon>
    </lineage>
</organism>
<dbReference type="Proteomes" id="UP001345013">
    <property type="component" value="Unassembled WGS sequence"/>
</dbReference>
<protein>
    <recommendedName>
        <fullName evidence="1">Molybdopterin dinucleotide-binding domain-containing protein</fullName>
    </recommendedName>
</protein>
<comment type="caution">
    <text evidence="2">The sequence shown here is derived from an EMBL/GenBank/DDBJ whole genome shotgun (WGS) entry which is preliminary data.</text>
</comment>
<name>A0ABR0JTM6_9EURO</name>
<evidence type="ECO:0000259" key="1">
    <source>
        <dbReference type="Pfam" id="PF01568"/>
    </source>
</evidence>
<proteinExistence type="predicted"/>
<dbReference type="SUPFAM" id="SSF50692">
    <property type="entry name" value="ADC-like"/>
    <property type="match status" value="1"/>
</dbReference>
<gene>
    <name evidence="2" type="ORF">LTR24_010594</name>
</gene>
<feature type="domain" description="Molybdopterin dinucleotide-binding" evidence="1">
    <location>
        <begin position="1"/>
        <end position="63"/>
    </location>
</feature>
<dbReference type="InterPro" id="IPR009010">
    <property type="entry name" value="Asp_de-COase-like_dom_sf"/>
</dbReference>
<reference evidence="2 3" key="1">
    <citation type="submission" date="2023-08" db="EMBL/GenBank/DDBJ databases">
        <title>Black Yeasts Isolated from many extreme environments.</title>
        <authorList>
            <person name="Coleine C."/>
            <person name="Stajich J.E."/>
            <person name="Selbmann L."/>
        </authorList>
    </citation>
    <scope>NUCLEOTIDE SEQUENCE [LARGE SCALE GENOMIC DNA]</scope>
    <source>
        <strain evidence="2 3">CCFEE 5885</strain>
    </source>
</reference>